<evidence type="ECO:0000313" key="5">
    <source>
        <dbReference type="Proteomes" id="UP000217561"/>
    </source>
</evidence>
<accession>A0ABX4HNK8</accession>
<evidence type="ECO:0000256" key="2">
    <source>
        <dbReference type="PROSITE-ProRule" id="PRU01248"/>
    </source>
</evidence>
<feature type="domain" description="Core-binding (CB)" evidence="3">
    <location>
        <begin position="83"/>
        <end position="176"/>
    </location>
</feature>
<name>A0ABX4HNK8_9BACI</name>
<dbReference type="PROSITE" id="PS51900">
    <property type="entry name" value="CB"/>
    <property type="match status" value="1"/>
</dbReference>
<dbReference type="Gene3D" id="1.10.150.130">
    <property type="match status" value="1"/>
</dbReference>
<protein>
    <recommendedName>
        <fullName evidence="3">Core-binding (CB) domain-containing protein</fullName>
    </recommendedName>
</protein>
<evidence type="ECO:0000313" key="4">
    <source>
        <dbReference type="EMBL" id="PBB04761.1"/>
    </source>
</evidence>
<evidence type="ECO:0000259" key="3">
    <source>
        <dbReference type="PROSITE" id="PS51900"/>
    </source>
</evidence>
<reference evidence="4 5" key="1">
    <citation type="submission" date="2017-08" db="EMBL/GenBank/DDBJ databases">
        <title>Salimicrobium alkalisoli sp. nov., isolated from saline alkaline soil.</title>
        <authorList>
            <person name="Zhang G."/>
            <person name="Xiong Q."/>
        </authorList>
    </citation>
    <scope>NUCLEOTIDE SEQUENCE [LARGE SCALE GENOMIC DNA]</scope>
    <source>
        <strain evidence="4 5">WN024</strain>
    </source>
</reference>
<dbReference type="Proteomes" id="UP000217561">
    <property type="component" value="Unassembled WGS sequence"/>
</dbReference>
<dbReference type="SUPFAM" id="SSF56349">
    <property type="entry name" value="DNA breaking-rejoining enzymes"/>
    <property type="match status" value="1"/>
</dbReference>
<proteinExistence type="predicted"/>
<comment type="caution">
    <text evidence="4">The sequence shown here is derived from an EMBL/GenBank/DDBJ whole genome shotgun (WGS) entry which is preliminary data.</text>
</comment>
<organism evidence="4 5">
    <name type="scientific">Salimicrobium humidisoli</name>
    <dbReference type="NCBI Taxonomy" id="2029857"/>
    <lineage>
        <taxon>Bacteria</taxon>
        <taxon>Bacillati</taxon>
        <taxon>Bacillota</taxon>
        <taxon>Bacilli</taxon>
        <taxon>Bacillales</taxon>
        <taxon>Bacillaceae</taxon>
        <taxon>Salimicrobium</taxon>
    </lineage>
</organism>
<dbReference type="Pfam" id="PF14659">
    <property type="entry name" value="Phage_int_SAM_3"/>
    <property type="match status" value="1"/>
</dbReference>
<dbReference type="InterPro" id="IPR010998">
    <property type="entry name" value="Integrase_recombinase_N"/>
</dbReference>
<dbReference type="InterPro" id="IPR004107">
    <property type="entry name" value="Integrase_SAM-like_N"/>
</dbReference>
<gene>
    <name evidence="4" type="ORF">CKW00_12320</name>
</gene>
<sequence length="182" mass="21578">MILKRRNDGMGYYYKKRGELSFLLLLDFGRDGHSKRIRFTKTIKINDDALLKTTRKLDQYLQKELAKFEIEVKAGGYIAPEKNRFEDFVKEWRERYALHNYFPSIVKSYDSYLRNHILPAFDHKRIGEIKTIEIIRFLDDKLKGDQERKDGRNGNLSPGTVRKFHETLASIFKRAMVQKVIS</sequence>
<keyword evidence="5" id="KW-1185">Reference proteome</keyword>
<evidence type="ECO:0000256" key="1">
    <source>
        <dbReference type="ARBA" id="ARBA00023125"/>
    </source>
</evidence>
<dbReference type="EMBL" id="NSGH01000027">
    <property type="protein sequence ID" value="PBB04761.1"/>
    <property type="molecule type" value="Genomic_DNA"/>
</dbReference>
<dbReference type="InterPro" id="IPR044068">
    <property type="entry name" value="CB"/>
</dbReference>
<dbReference type="InterPro" id="IPR011010">
    <property type="entry name" value="DNA_brk_join_enz"/>
</dbReference>
<keyword evidence="1 2" id="KW-0238">DNA-binding</keyword>